<dbReference type="Gene3D" id="3.40.50.1360">
    <property type="match status" value="1"/>
</dbReference>
<evidence type="ECO:0000313" key="9">
    <source>
        <dbReference type="EMBL" id="SDT26906.1"/>
    </source>
</evidence>
<evidence type="ECO:0000256" key="5">
    <source>
        <dbReference type="ARBA" id="ARBA00023125"/>
    </source>
</evidence>
<reference evidence="9 10" key="1">
    <citation type="submission" date="2016-10" db="EMBL/GenBank/DDBJ databases">
        <authorList>
            <person name="de Groot N.N."/>
        </authorList>
    </citation>
    <scope>NUCLEOTIDE SEQUENCE [LARGE SCALE GENOMIC DNA]</scope>
    <source>
        <strain evidence="9 10">DSM 21800</strain>
    </source>
</reference>
<protein>
    <submittedName>
        <fullName evidence="9">Deoxyribonucleoside regulator</fullName>
    </submittedName>
</protein>
<dbReference type="InterPro" id="IPR009057">
    <property type="entry name" value="Homeodomain-like_sf"/>
</dbReference>
<comment type="similarity">
    <text evidence="1">Belongs to the SorC transcriptional regulatory family.</text>
</comment>
<evidence type="ECO:0000256" key="4">
    <source>
        <dbReference type="ARBA" id="ARBA00023082"/>
    </source>
</evidence>
<dbReference type="GO" id="GO:0006352">
    <property type="term" value="P:DNA-templated transcription initiation"/>
    <property type="evidence" value="ECO:0007669"/>
    <property type="project" value="InterPro"/>
</dbReference>
<evidence type="ECO:0000259" key="8">
    <source>
        <dbReference type="Pfam" id="PF08281"/>
    </source>
</evidence>
<evidence type="ECO:0000313" key="10">
    <source>
        <dbReference type="Proteomes" id="UP000199103"/>
    </source>
</evidence>
<dbReference type="GO" id="GO:0030246">
    <property type="term" value="F:carbohydrate binding"/>
    <property type="evidence" value="ECO:0007669"/>
    <property type="project" value="InterPro"/>
</dbReference>
<proteinExistence type="inferred from homology"/>
<dbReference type="RefSeq" id="WP_091528349.1">
    <property type="nucleotide sequence ID" value="NZ_LT629772.1"/>
</dbReference>
<evidence type="ECO:0000256" key="1">
    <source>
        <dbReference type="ARBA" id="ARBA00010466"/>
    </source>
</evidence>
<organism evidence="9 10">
    <name type="scientific">Microlunatus soli</name>
    <dbReference type="NCBI Taxonomy" id="630515"/>
    <lineage>
        <taxon>Bacteria</taxon>
        <taxon>Bacillati</taxon>
        <taxon>Actinomycetota</taxon>
        <taxon>Actinomycetes</taxon>
        <taxon>Propionibacteriales</taxon>
        <taxon>Propionibacteriaceae</taxon>
        <taxon>Microlunatus</taxon>
    </lineage>
</organism>
<keyword evidence="4" id="KW-0731">Sigma factor</keyword>
<evidence type="ECO:0000256" key="3">
    <source>
        <dbReference type="ARBA" id="ARBA00023015"/>
    </source>
</evidence>
<dbReference type="GO" id="GO:0016987">
    <property type="term" value="F:sigma factor activity"/>
    <property type="evidence" value="ECO:0007669"/>
    <property type="project" value="UniProtKB-KW"/>
</dbReference>
<dbReference type="GO" id="GO:0003677">
    <property type="term" value="F:DNA binding"/>
    <property type="evidence" value="ECO:0007669"/>
    <property type="project" value="UniProtKB-KW"/>
</dbReference>
<comment type="similarity">
    <text evidence="2">Belongs to the sigma-70 factor family. ECF subfamily.</text>
</comment>
<dbReference type="STRING" id="630515.SAMN04489812_4886"/>
<gene>
    <name evidence="9" type="ORF">SAMN04489812_4886</name>
</gene>
<dbReference type="PANTHER" id="PTHR34294">
    <property type="entry name" value="TRANSCRIPTIONAL REGULATOR-RELATED"/>
    <property type="match status" value="1"/>
</dbReference>
<dbReference type="SUPFAM" id="SSF46689">
    <property type="entry name" value="Homeodomain-like"/>
    <property type="match status" value="1"/>
</dbReference>
<keyword evidence="6" id="KW-0804">Transcription</keyword>
<feature type="domain" description="Sugar-binding" evidence="7">
    <location>
        <begin position="57"/>
        <end position="320"/>
    </location>
</feature>
<dbReference type="PANTHER" id="PTHR34294:SF1">
    <property type="entry name" value="TRANSCRIPTIONAL REGULATOR LSRR"/>
    <property type="match status" value="1"/>
</dbReference>
<evidence type="ECO:0000259" key="7">
    <source>
        <dbReference type="Pfam" id="PF04198"/>
    </source>
</evidence>
<dbReference type="SUPFAM" id="SSF100950">
    <property type="entry name" value="NagB/RpiA/CoA transferase-like"/>
    <property type="match status" value="1"/>
</dbReference>
<dbReference type="AlphaFoldDB" id="A0A1H1Z157"/>
<dbReference type="Proteomes" id="UP000199103">
    <property type="component" value="Chromosome I"/>
</dbReference>
<dbReference type="EMBL" id="LT629772">
    <property type="protein sequence ID" value="SDT26906.1"/>
    <property type="molecule type" value="Genomic_DNA"/>
</dbReference>
<dbReference type="InterPro" id="IPR037171">
    <property type="entry name" value="NagB/RpiA_transferase-like"/>
</dbReference>
<keyword evidence="10" id="KW-1185">Reference proteome</keyword>
<dbReference type="Gene3D" id="1.10.10.60">
    <property type="entry name" value="Homeodomain-like"/>
    <property type="match status" value="1"/>
</dbReference>
<dbReference type="Pfam" id="PF04198">
    <property type="entry name" value="Sugar-bind"/>
    <property type="match status" value="1"/>
</dbReference>
<dbReference type="InterPro" id="IPR007324">
    <property type="entry name" value="Sugar-bd_dom_put"/>
</dbReference>
<dbReference type="InterPro" id="IPR051054">
    <property type="entry name" value="SorC_transcr_regulators"/>
</dbReference>
<evidence type="ECO:0000256" key="2">
    <source>
        <dbReference type="ARBA" id="ARBA00010641"/>
    </source>
</evidence>
<dbReference type="Pfam" id="PF08281">
    <property type="entry name" value="Sigma70_r4_2"/>
    <property type="match status" value="1"/>
</dbReference>
<keyword evidence="3" id="KW-0805">Transcription regulation</keyword>
<dbReference type="InterPro" id="IPR013249">
    <property type="entry name" value="RNA_pol_sigma70_r4_t2"/>
</dbReference>
<sequence length="326" mass="34240">MASGEQRALVRAAVLYYREGYTQAEVARHLGVSRATAGRFLQRARDAGVVRIEIVSPVARQVDTELRLEQLYGLEEAVVLESANPAGHPGVELGQGCAELLERRLGSNSVLGLGWQSDPRDPISHLARFLKESGKPGSVPTTVTVAQLAGALPSRGNRRNPSREVSDVADVLGAREYLIPAPLFVDDPDTTRRLLADSGIRAAIDAAARSDVCLFGVGEVTEATPLYVNGYLSDEDLAELSARGAVGDIAGRFYDADGRPVPGALAERTVGVTLEALARAPMRIATAAGASRVEPLRAAFTGGLANAVVTDVPTAEGLLAAGTPQN</sequence>
<evidence type="ECO:0000256" key="6">
    <source>
        <dbReference type="ARBA" id="ARBA00023163"/>
    </source>
</evidence>
<name>A0A1H1Z157_9ACTN</name>
<dbReference type="OrthoDB" id="186585at2"/>
<feature type="domain" description="RNA polymerase sigma factor 70 region 4 type 2" evidence="8">
    <location>
        <begin position="11"/>
        <end position="45"/>
    </location>
</feature>
<keyword evidence="5" id="KW-0238">DNA-binding</keyword>
<accession>A0A1H1Z157</accession>